<dbReference type="AlphaFoldDB" id="A0A059KWH0"/>
<feature type="transmembrane region" description="Helical" evidence="1">
    <location>
        <begin position="327"/>
        <end position="350"/>
    </location>
</feature>
<dbReference type="eggNOG" id="COG1835">
    <property type="taxonomic scope" value="Bacteria"/>
</dbReference>
<reference evidence="3 4" key="1">
    <citation type="submission" date="2013-12" db="EMBL/GenBank/DDBJ databases">
        <authorList>
            <person name="Formusa P.A."/>
            <person name="Habash M."/>
            <person name="Lee H."/>
            <person name="Trevors J.T."/>
        </authorList>
    </citation>
    <scope>NUCLEOTIDE SEQUENCE [LARGE SCALE GENOMIC DNA]</scope>
    <source>
        <strain evidence="3 4">PD30</strain>
    </source>
</reference>
<dbReference type="Pfam" id="PF01757">
    <property type="entry name" value="Acyl_transf_3"/>
    <property type="match status" value="1"/>
</dbReference>
<proteinExistence type="predicted"/>
<feature type="transmembrane region" description="Helical" evidence="1">
    <location>
        <begin position="255"/>
        <end position="275"/>
    </location>
</feature>
<feature type="domain" description="Acyltransferase 3" evidence="2">
    <location>
        <begin position="7"/>
        <end position="345"/>
    </location>
</feature>
<feature type="transmembrane region" description="Helical" evidence="1">
    <location>
        <begin position="135"/>
        <end position="155"/>
    </location>
</feature>
<dbReference type="InterPro" id="IPR050879">
    <property type="entry name" value="Acyltransferase_3"/>
</dbReference>
<dbReference type="GO" id="GO:0016020">
    <property type="term" value="C:membrane"/>
    <property type="evidence" value="ECO:0007669"/>
    <property type="project" value="TreeGrafter"/>
</dbReference>
<keyword evidence="1" id="KW-0812">Transmembrane</keyword>
<organism evidence="3 4">
    <name type="scientific">Pseudomonas mandelii PD30</name>
    <dbReference type="NCBI Taxonomy" id="1419583"/>
    <lineage>
        <taxon>Bacteria</taxon>
        <taxon>Pseudomonadati</taxon>
        <taxon>Pseudomonadota</taxon>
        <taxon>Gammaproteobacteria</taxon>
        <taxon>Pseudomonadales</taxon>
        <taxon>Pseudomonadaceae</taxon>
        <taxon>Pseudomonas</taxon>
    </lineage>
</organism>
<feature type="transmembrane region" description="Helical" evidence="1">
    <location>
        <begin position="12"/>
        <end position="29"/>
    </location>
</feature>
<keyword evidence="1" id="KW-1133">Transmembrane helix</keyword>
<feature type="transmembrane region" description="Helical" evidence="1">
    <location>
        <begin position="90"/>
        <end position="108"/>
    </location>
</feature>
<feature type="transmembrane region" description="Helical" evidence="1">
    <location>
        <begin position="194"/>
        <end position="213"/>
    </location>
</feature>
<evidence type="ECO:0000259" key="2">
    <source>
        <dbReference type="Pfam" id="PF01757"/>
    </source>
</evidence>
<sequence>MSQSYLKGMDGLRAIGVILVLIAHLWPRPGTMLDFFHFGRVGVILFFVISGFLVVRSLLDLRGKVESNSGSYWGVLSVFGFRRALRIFPLYYLALIFLCWSNADPAFIDKLPWLVFYGSNYGPLFDISFDSADHFWTLAIEEQFYFIVPFLVIFFTRKRSCALIIGILFVGMLIKILSAYWLASHGVQGLWNKVTHPVWGCVEGLCLGALLAYKPSLGTRFGNKSWMSLGIVLTFCASAYRYFNFSDINQDPFYTSFSHICFALLSFTLVAHVIADQSGLLVRMLEWPAFRWLGRVSYGVYVIHYIARPYGASLLSHYPDLFPSALQPYLLFFVVGVFSIALASISYIFFERPLLSLKRFYAEDRVGGLSVKVNN</sequence>
<dbReference type="GO" id="GO:0000271">
    <property type="term" value="P:polysaccharide biosynthetic process"/>
    <property type="evidence" value="ECO:0007669"/>
    <property type="project" value="TreeGrafter"/>
</dbReference>
<feature type="transmembrane region" description="Helical" evidence="1">
    <location>
        <begin position="162"/>
        <end position="182"/>
    </location>
</feature>
<dbReference type="Proteomes" id="UP000026739">
    <property type="component" value="Unassembled WGS sequence"/>
</dbReference>
<dbReference type="RefSeq" id="WP_033061055.1">
    <property type="nucleotide sequence ID" value="NZ_AZQQ01000101.1"/>
</dbReference>
<name>A0A059KWH0_9PSED</name>
<dbReference type="EMBL" id="AZQQ01000101">
    <property type="protein sequence ID" value="KDD66089.1"/>
    <property type="molecule type" value="Genomic_DNA"/>
</dbReference>
<evidence type="ECO:0000313" key="3">
    <source>
        <dbReference type="EMBL" id="KDD66089.1"/>
    </source>
</evidence>
<accession>A0A059KWH0</accession>
<dbReference type="GO" id="GO:0016747">
    <property type="term" value="F:acyltransferase activity, transferring groups other than amino-acyl groups"/>
    <property type="evidence" value="ECO:0007669"/>
    <property type="project" value="InterPro"/>
</dbReference>
<gene>
    <name evidence="3" type="ORF">V466_26095</name>
</gene>
<feature type="transmembrane region" description="Helical" evidence="1">
    <location>
        <begin position="225"/>
        <end position="243"/>
    </location>
</feature>
<feature type="transmembrane region" description="Helical" evidence="1">
    <location>
        <begin position="287"/>
        <end position="307"/>
    </location>
</feature>
<dbReference type="InterPro" id="IPR002656">
    <property type="entry name" value="Acyl_transf_3_dom"/>
</dbReference>
<protein>
    <recommendedName>
        <fullName evidence="2">Acyltransferase 3 domain-containing protein</fullName>
    </recommendedName>
</protein>
<comment type="caution">
    <text evidence="3">The sequence shown here is derived from an EMBL/GenBank/DDBJ whole genome shotgun (WGS) entry which is preliminary data.</text>
</comment>
<feature type="transmembrane region" description="Helical" evidence="1">
    <location>
        <begin position="35"/>
        <end position="55"/>
    </location>
</feature>
<evidence type="ECO:0000256" key="1">
    <source>
        <dbReference type="SAM" id="Phobius"/>
    </source>
</evidence>
<keyword evidence="1" id="KW-0472">Membrane</keyword>
<dbReference type="PANTHER" id="PTHR23028:SF53">
    <property type="entry name" value="ACYL_TRANSF_3 DOMAIN-CONTAINING PROTEIN"/>
    <property type="match status" value="1"/>
</dbReference>
<evidence type="ECO:0000313" key="4">
    <source>
        <dbReference type="Proteomes" id="UP000026739"/>
    </source>
</evidence>
<dbReference type="PANTHER" id="PTHR23028">
    <property type="entry name" value="ACETYLTRANSFERASE"/>
    <property type="match status" value="1"/>
</dbReference>